<gene>
    <name evidence="2" type="ORF">Q8814_11100</name>
</gene>
<sequence length="69" mass="7810">MGLAKMYALTELGLIDPTSIELTDFSRPDGFLERQVSRWNSELESYPLLRGPPVEASETGRRPDQDRCP</sequence>
<dbReference type="EMBL" id="JAUZMZ010000051">
    <property type="protein sequence ID" value="MEE2032653.1"/>
    <property type="molecule type" value="Genomic_DNA"/>
</dbReference>
<feature type="compositionally biased region" description="Basic and acidic residues" evidence="1">
    <location>
        <begin position="58"/>
        <end position="69"/>
    </location>
</feature>
<name>A0ABU7JRK4_9NOCA</name>
<dbReference type="RefSeq" id="WP_330152071.1">
    <property type="nucleotide sequence ID" value="NZ_JAUZMZ010000051.1"/>
</dbReference>
<evidence type="ECO:0000313" key="3">
    <source>
        <dbReference type="Proteomes" id="UP001331936"/>
    </source>
</evidence>
<protein>
    <submittedName>
        <fullName evidence="2">Uncharacterized protein</fullName>
    </submittedName>
</protein>
<evidence type="ECO:0000256" key="1">
    <source>
        <dbReference type="SAM" id="MobiDB-lite"/>
    </source>
</evidence>
<evidence type="ECO:0000313" key="2">
    <source>
        <dbReference type="EMBL" id="MEE2032653.1"/>
    </source>
</evidence>
<reference evidence="2 3" key="1">
    <citation type="submission" date="2023-08" db="EMBL/GenBank/DDBJ databases">
        <authorList>
            <person name="Girao M."/>
            <person name="Carvalho M.F."/>
        </authorList>
    </citation>
    <scope>NUCLEOTIDE SEQUENCE [LARGE SCALE GENOMIC DNA]</scope>
    <source>
        <strain evidence="2 3">CC-R104</strain>
    </source>
</reference>
<accession>A0ABU7JRK4</accession>
<keyword evidence="3" id="KW-1185">Reference proteome</keyword>
<dbReference type="Proteomes" id="UP001331936">
    <property type="component" value="Unassembled WGS sequence"/>
</dbReference>
<comment type="caution">
    <text evidence="2">The sequence shown here is derived from an EMBL/GenBank/DDBJ whole genome shotgun (WGS) entry which is preliminary data.</text>
</comment>
<organism evidence="2 3">
    <name type="scientific">Rhodococcus chondri</name>
    <dbReference type="NCBI Taxonomy" id="3065941"/>
    <lineage>
        <taxon>Bacteria</taxon>
        <taxon>Bacillati</taxon>
        <taxon>Actinomycetota</taxon>
        <taxon>Actinomycetes</taxon>
        <taxon>Mycobacteriales</taxon>
        <taxon>Nocardiaceae</taxon>
        <taxon>Rhodococcus</taxon>
    </lineage>
</organism>
<feature type="region of interest" description="Disordered" evidence="1">
    <location>
        <begin position="48"/>
        <end position="69"/>
    </location>
</feature>
<proteinExistence type="predicted"/>